<feature type="domain" description="Enterochelin esterase N-terminal" evidence="2">
    <location>
        <begin position="54"/>
        <end position="137"/>
    </location>
</feature>
<dbReference type="SUPFAM" id="SSF81296">
    <property type="entry name" value="E set domains"/>
    <property type="match status" value="1"/>
</dbReference>
<name>A0A5J4KUW8_9CHLR</name>
<keyword evidence="4" id="KW-1185">Reference proteome</keyword>
<organism evidence="3 4">
    <name type="scientific">Dictyobacter vulcani</name>
    <dbReference type="NCBI Taxonomy" id="2607529"/>
    <lineage>
        <taxon>Bacteria</taxon>
        <taxon>Bacillati</taxon>
        <taxon>Chloroflexota</taxon>
        <taxon>Ktedonobacteria</taxon>
        <taxon>Ktedonobacterales</taxon>
        <taxon>Dictyobacteraceae</taxon>
        <taxon>Dictyobacter</taxon>
    </lineage>
</organism>
<dbReference type="AlphaFoldDB" id="A0A5J4KUW8"/>
<comment type="caution">
    <text evidence="3">The sequence shown here is derived from an EMBL/GenBank/DDBJ whole genome shotgun (WGS) entry which is preliminary data.</text>
</comment>
<dbReference type="Gene3D" id="2.60.40.10">
    <property type="entry name" value="Immunoglobulins"/>
    <property type="match status" value="1"/>
</dbReference>
<dbReference type="GO" id="GO:0005737">
    <property type="term" value="C:cytoplasm"/>
    <property type="evidence" value="ECO:0007669"/>
    <property type="project" value="InterPro"/>
</dbReference>
<dbReference type="RefSeq" id="WP_233097842.1">
    <property type="nucleotide sequence ID" value="NZ_BKZW01000002.1"/>
</dbReference>
<dbReference type="Pfam" id="PF11806">
    <property type="entry name" value="Enterochelin_N"/>
    <property type="match status" value="1"/>
</dbReference>
<evidence type="ECO:0000256" key="1">
    <source>
        <dbReference type="ARBA" id="ARBA00024201"/>
    </source>
</evidence>
<reference evidence="3 4" key="1">
    <citation type="submission" date="2019-10" db="EMBL/GenBank/DDBJ databases">
        <title>Dictyobacter vulcani sp. nov., within the class Ktedonobacteria, isolated from soil of volcanic Mt. Zao.</title>
        <authorList>
            <person name="Zheng Y."/>
            <person name="Wang C.M."/>
            <person name="Sakai Y."/>
            <person name="Abe K."/>
            <person name="Yokota A."/>
            <person name="Yabe S."/>
        </authorList>
    </citation>
    <scope>NUCLEOTIDE SEQUENCE [LARGE SCALE GENOMIC DNA]</scope>
    <source>
        <strain evidence="3 4">W12</strain>
    </source>
</reference>
<sequence length="141" mass="15992">MLAAQTIESPRIASLYTSLKIGDTTALETFWQEVTEHGSPLIEAIEGSSTHALLTFLWRNQMETKNVVIWGGPAGMDRPEHNQMLRLLETDLWYRTYRVQMDLRGVYTYSVNDPLDGSNTTDGFGTRFIPDPLNLKPVCWA</sequence>
<dbReference type="InterPro" id="IPR014756">
    <property type="entry name" value="Ig_E-set"/>
</dbReference>
<dbReference type="GO" id="GO:0006826">
    <property type="term" value="P:iron ion transport"/>
    <property type="evidence" value="ECO:0007669"/>
    <property type="project" value="InterPro"/>
</dbReference>
<proteinExistence type="inferred from homology"/>
<accession>A0A5J4KUW8</accession>
<protein>
    <recommendedName>
        <fullName evidence="2">Enterochelin esterase N-terminal domain-containing protein</fullName>
    </recommendedName>
</protein>
<dbReference type="InterPro" id="IPR021764">
    <property type="entry name" value="Enterochelin_esterase_N"/>
</dbReference>
<dbReference type="GO" id="GO:0008849">
    <property type="term" value="F:enterochelin esterase activity"/>
    <property type="evidence" value="ECO:0007669"/>
    <property type="project" value="InterPro"/>
</dbReference>
<dbReference type="InterPro" id="IPR013783">
    <property type="entry name" value="Ig-like_fold"/>
</dbReference>
<dbReference type="Proteomes" id="UP000326912">
    <property type="component" value="Unassembled WGS sequence"/>
</dbReference>
<gene>
    <name evidence="3" type="ORF">KDW_44620</name>
</gene>
<evidence type="ECO:0000313" key="4">
    <source>
        <dbReference type="Proteomes" id="UP000326912"/>
    </source>
</evidence>
<dbReference type="EMBL" id="BKZW01000002">
    <property type="protein sequence ID" value="GER90300.1"/>
    <property type="molecule type" value="Genomic_DNA"/>
</dbReference>
<evidence type="ECO:0000259" key="2">
    <source>
        <dbReference type="Pfam" id="PF11806"/>
    </source>
</evidence>
<evidence type="ECO:0000313" key="3">
    <source>
        <dbReference type="EMBL" id="GER90300.1"/>
    </source>
</evidence>
<dbReference type="GO" id="GO:0005506">
    <property type="term" value="F:iron ion binding"/>
    <property type="evidence" value="ECO:0007669"/>
    <property type="project" value="InterPro"/>
</dbReference>
<comment type="similarity">
    <text evidence="1">Belongs to the Fes family.</text>
</comment>